<name>A0ABZ3FNY8_9ACTN</name>
<evidence type="ECO:0000313" key="8">
    <source>
        <dbReference type="EMBL" id="XAN07762.1"/>
    </source>
</evidence>
<dbReference type="Gene3D" id="3.30.360.10">
    <property type="entry name" value="Dihydrodipicolinate Reductase, domain 2"/>
    <property type="match status" value="1"/>
</dbReference>
<dbReference type="InterPro" id="IPR001282">
    <property type="entry name" value="G6P_DH"/>
</dbReference>
<keyword evidence="3" id="KW-0521">NADP</keyword>
<dbReference type="SUPFAM" id="SSF51735">
    <property type="entry name" value="NAD(P)-binding Rossmann-fold domains"/>
    <property type="match status" value="1"/>
</dbReference>
<dbReference type="NCBIfam" id="NF009492">
    <property type="entry name" value="PRK12853.1-3"/>
    <property type="match status" value="1"/>
</dbReference>
<evidence type="ECO:0000256" key="2">
    <source>
        <dbReference type="ARBA" id="ARBA00022526"/>
    </source>
</evidence>
<dbReference type="Pfam" id="PF02781">
    <property type="entry name" value="G6PD_C"/>
    <property type="match status" value="1"/>
</dbReference>
<dbReference type="SUPFAM" id="SSF55347">
    <property type="entry name" value="Glyceraldehyde-3-phosphate dehydrogenase-like, C-terminal domain"/>
    <property type="match status" value="1"/>
</dbReference>
<dbReference type="Proteomes" id="UP001442841">
    <property type="component" value="Chromosome"/>
</dbReference>
<dbReference type="PANTHER" id="PTHR23429">
    <property type="entry name" value="GLUCOSE-6-PHOSPHATE 1-DEHYDROGENASE G6PD"/>
    <property type="match status" value="1"/>
</dbReference>
<dbReference type="Gene3D" id="3.40.50.720">
    <property type="entry name" value="NAD(P)-binding Rossmann-like Domain"/>
    <property type="match status" value="1"/>
</dbReference>
<evidence type="ECO:0000259" key="7">
    <source>
        <dbReference type="Pfam" id="PF02781"/>
    </source>
</evidence>
<keyword evidence="5" id="KW-0119">Carbohydrate metabolism</keyword>
<comment type="pathway">
    <text evidence="1">Carbohydrate degradation; pentose phosphate pathway; D-ribulose 5-phosphate from D-glucose 6-phosphate (oxidative stage): step 1/3.</text>
</comment>
<keyword evidence="9" id="KW-1185">Reference proteome</keyword>
<keyword evidence="2" id="KW-0313">Glucose metabolism</keyword>
<feature type="domain" description="Glucose-6-phosphate dehydrogenase NAD-binding" evidence="6">
    <location>
        <begin position="8"/>
        <end position="173"/>
    </location>
</feature>
<dbReference type="InterPro" id="IPR022675">
    <property type="entry name" value="G6P_DH_C"/>
</dbReference>
<protein>
    <submittedName>
        <fullName evidence="8">Glucose-6-phosphate dehydrogenase</fullName>
        <ecNumber evidence="8">1.1.1.49</ecNumber>
    </submittedName>
</protein>
<sequence>MTEAVTFVILGASGDLTERLLLPGLGTLLATDPEREVTLIGVGRSEKPEEAWRDLVRESLGRGECGRTQLERVAESSRWVQVSAYDGDDVAELLGDLDGPVVLYFALPPTATEAAVKALRGRDLPKDLRLALDKPFGHDYASAQELNRLITDVVGEEQVFRVDHFLGRNTVLNLLGVRFANHIFEPVWRADHIDSIEIIADEVLALEGRAGYYDGAGALIDMLQSHLLLVLSLVALSEPARLDANELHNLMLHTLRSTHVFGDDPVANSRRGRYTAGTVEGKEIGAYVDEDGVDPDRGTETLAEVVLEIRNQRWAGVPITLRSGKALDGKRSHVVVRFKEVRHLPEGLDGKTSANVLTIGMTPHRIGLDVSTNTGNDRLSLSTTHLDADLGDSDLRPYGEILGRIFDNDHLLSVRGDVAEECWRVLEPVICAWREGKVPLRDYPAGSDPDHC</sequence>
<keyword evidence="4 8" id="KW-0560">Oxidoreductase</keyword>
<accession>A0ABZ3FNY8</accession>
<dbReference type="PIRSF" id="PIRSF000110">
    <property type="entry name" value="G6PD"/>
    <property type="match status" value="1"/>
</dbReference>
<dbReference type="PANTHER" id="PTHR23429:SF0">
    <property type="entry name" value="GLUCOSE-6-PHOSPHATE 1-DEHYDROGENASE"/>
    <property type="match status" value="1"/>
</dbReference>
<proteinExistence type="predicted"/>
<dbReference type="InterPro" id="IPR022674">
    <property type="entry name" value="G6P_DH_NAD-bd"/>
</dbReference>
<evidence type="ECO:0000256" key="3">
    <source>
        <dbReference type="ARBA" id="ARBA00022857"/>
    </source>
</evidence>
<dbReference type="PRINTS" id="PR00079">
    <property type="entry name" value="G6PDHDRGNASE"/>
</dbReference>
<reference evidence="8 9" key="1">
    <citation type="submission" date="2024-04" db="EMBL/GenBank/DDBJ databases">
        <title>Isolation of an actinomycete strain from pig manure.</title>
        <authorList>
            <person name="Gong T."/>
            <person name="Yu Z."/>
            <person name="An M."/>
            <person name="Wei C."/>
            <person name="Yang W."/>
            <person name="Liu L."/>
        </authorList>
    </citation>
    <scope>NUCLEOTIDE SEQUENCE [LARGE SCALE GENOMIC DNA]</scope>
    <source>
        <strain evidence="8 9">ZF39</strain>
    </source>
</reference>
<dbReference type="EC" id="1.1.1.49" evidence="8"/>
<organism evidence="8 9">
    <name type="scientific">Ammonicoccus fulvus</name>
    <dbReference type="NCBI Taxonomy" id="3138240"/>
    <lineage>
        <taxon>Bacteria</taxon>
        <taxon>Bacillati</taxon>
        <taxon>Actinomycetota</taxon>
        <taxon>Actinomycetes</taxon>
        <taxon>Propionibacteriales</taxon>
        <taxon>Propionibacteriaceae</taxon>
        <taxon>Ammonicoccus</taxon>
    </lineage>
</organism>
<evidence type="ECO:0000259" key="6">
    <source>
        <dbReference type="Pfam" id="PF00479"/>
    </source>
</evidence>
<feature type="domain" description="Glucose-6-phosphate dehydrogenase C-terminal" evidence="7">
    <location>
        <begin position="177"/>
        <end position="448"/>
    </location>
</feature>
<dbReference type="EMBL" id="CP154795">
    <property type="protein sequence ID" value="XAN07762.1"/>
    <property type="molecule type" value="Genomic_DNA"/>
</dbReference>
<dbReference type="RefSeq" id="WP_425309220.1">
    <property type="nucleotide sequence ID" value="NZ_CP154795.1"/>
</dbReference>
<dbReference type="InterPro" id="IPR036291">
    <property type="entry name" value="NAD(P)-bd_dom_sf"/>
</dbReference>
<dbReference type="GO" id="GO:0004345">
    <property type="term" value="F:glucose-6-phosphate dehydrogenase activity"/>
    <property type="evidence" value="ECO:0007669"/>
    <property type="project" value="UniProtKB-EC"/>
</dbReference>
<evidence type="ECO:0000256" key="5">
    <source>
        <dbReference type="ARBA" id="ARBA00023277"/>
    </source>
</evidence>
<evidence type="ECO:0000256" key="1">
    <source>
        <dbReference type="ARBA" id="ARBA00004937"/>
    </source>
</evidence>
<evidence type="ECO:0000256" key="4">
    <source>
        <dbReference type="ARBA" id="ARBA00023002"/>
    </source>
</evidence>
<evidence type="ECO:0000313" key="9">
    <source>
        <dbReference type="Proteomes" id="UP001442841"/>
    </source>
</evidence>
<gene>
    <name evidence="8" type="ORF">AADG42_10755</name>
</gene>
<dbReference type="Pfam" id="PF00479">
    <property type="entry name" value="G6PD_N"/>
    <property type="match status" value="1"/>
</dbReference>